<evidence type="ECO:0000313" key="3">
    <source>
        <dbReference type="Proteomes" id="UP000648257"/>
    </source>
</evidence>
<sequence length="350" mass="38354">MKQLYSPFQATYHTEFDNLSQWAQTQEIIHIGTPGRIEDRLRGSDTFLYRRFYDANGKPSEKYIGGPSGNPETESLLRIARDNIQSAEMVVRSIRELRKLGFAVIEDKAGATLAALHNHKLFAAGLTLIGSHAYGAILNRLGVKAPSYLTEDIDAVSSNPLNLATTPQMNLLEILQTSGLPFIKAKTSLKPGGKSETYKLPGKEKLLVDLLVNGSDAGTPILIPELNAYAQSVPHLDYLVDEKMESVILSKTYAVPVYTPHPARFAIHKLFSALSRINQSAKSDKDILQAATVICAMEDKYPGDIEDALIAFPDSGKPIMLQGARRAMPFIKSHSEQYADSLTGVIAGLK</sequence>
<keyword evidence="3" id="KW-1185">Reference proteome</keyword>
<name>A0ABR6X3G4_9BURK</name>
<dbReference type="RefSeq" id="WP_186921977.1">
    <property type="nucleotide sequence ID" value="NZ_JACOFW010000004.1"/>
</dbReference>
<proteinExistence type="predicted"/>
<evidence type="ECO:0000313" key="2">
    <source>
        <dbReference type="EMBL" id="MBC3806896.1"/>
    </source>
</evidence>
<accession>A0ABR6X3G4</accession>
<gene>
    <name evidence="2" type="ORF">H8K52_05995</name>
</gene>
<dbReference type="Proteomes" id="UP000648257">
    <property type="component" value="Unassembled WGS sequence"/>
</dbReference>
<evidence type="ECO:0000259" key="1">
    <source>
        <dbReference type="Pfam" id="PF12281"/>
    </source>
</evidence>
<organism evidence="2 3">
    <name type="scientific">Undibacterium seohonense</name>
    <dbReference type="NCBI Taxonomy" id="1344950"/>
    <lineage>
        <taxon>Bacteria</taxon>
        <taxon>Pseudomonadati</taxon>
        <taxon>Pseudomonadota</taxon>
        <taxon>Betaproteobacteria</taxon>
        <taxon>Burkholderiales</taxon>
        <taxon>Oxalobacteraceae</taxon>
        <taxon>Undibacterium</taxon>
    </lineage>
</organism>
<dbReference type="EMBL" id="JACOFW010000004">
    <property type="protein sequence ID" value="MBC3806896.1"/>
    <property type="molecule type" value="Genomic_DNA"/>
</dbReference>
<feature type="domain" description="Nucleotidyltransferase-like" evidence="1">
    <location>
        <begin position="109"/>
        <end position="308"/>
    </location>
</feature>
<comment type="caution">
    <text evidence="2">The sequence shown here is derived from an EMBL/GenBank/DDBJ whole genome shotgun (WGS) entry which is preliminary data.</text>
</comment>
<reference evidence="2 3" key="1">
    <citation type="submission" date="2020-08" db="EMBL/GenBank/DDBJ databases">
        <title>Novel species isolated from subtropical streams in China.</title>
        <authorList>
            <person name="Lu H."/>
        </authorList>
    </citation>
    <scope>NUCLEOTIDE SEQUENCE [LARGE SCALE GENOMIC DNA]</scope>
    <source>
        <strain evidence="2 3">KACC 16656</strain>
    </source>
</reference>
<dbReference type="Pfam" id="PF12281">
    <property type="entry name" value="NTP_transf_8"/>
    <property type="match status" value="1"/>
</dbReference>
<protein>
    <recommendedName>
        <fullName evidence="1">Nucleotidyltransferase-like domain-containing protein</fullName>
    </recommendedName>
</protein>
<dbReference type="InterPro" id="IPR058575">
    <property type="entry name" value="NTP_transf_8_dom"/>
</dbReference>